<comment type="caution">
    <text evidence="1">The sequence shown here is derived from an EMBL/GenBank/DDBJ whole genome shotgun (WGS) entry which is preliminary data.</text>
</comment>
<dbReference type="EMBL" id="JBHLUE010000002">
    <property type="protein sequence ID" value="MFC0563364.1"/>
    <property type="molecule type" value="Genomic_DNA"/>
</dbReference>
<keyword evidence="2" id="KW-1185">Reference proteome</keyword>
<dbReference type="Proteomes" id="UP001589894">
    <property type="component" value="Unassembled WGS sequence"/>
</dbReference>
<dbReference type="NCBIfam" id="TIGR02608">
    <property type="entry name" value="delta_60_rpt"/>
    <property type="match status" value="6"/>
</dbReference>
<name>A0ABV6NRQ2_9ACTN</name>
<dbReference type="InterPro" id="IPR013431">
    <property type="entry name" value="Delta_60_rpt"/>
</dbReference>
<protein>
    <recommendedName>
        <fullName evidence="3">Delta-60 repeat protein</fullName>
    </recommendedName>
</protein>
<reference evidence="1 2" key="1">
    <citation type="submission" date="2024-09" db="EMBL/GenBank/DDBJ databases">
        <authorList>
            <person name="Sun Q."/>
            <person name="Mori K."/>
        </authorList>
    </citation>
    <scope>NUCLEOTIDE SEQUENCE [LARGE SCALE GENOMIC DNA]</scope>
    <source>
        <strain evidence="1 2">TBRC 2205</strain>
    </source>
</reference>
<dbReference type="Gene3D" id="2.80.10.50">
    <property type="match status" value="2"/>
</dbReference>
<evidence type="ECO:0000313" key="2">
    <source>
        <dbReference type="Proteomes" id="UP001589894"/>
    </source>
</evidence>
<evidence type="ECO:0000313" key="1">
    <source>
        <dbReference type="EMBL" id="MFC0563364.1"/>
    </source>
</evidence>
<dbReference type="SUPFAM" id="SSF101898">
    <property type="entry name" value="NHL repeat"/>
    <property type="match status" value="1"/>
</dbReference>
<dbReference type="RefSeq" id="WP_377336065.1">
    <property type="nucleotide sequence ID" value="NZ_JBHLUE010000002.1"/>
</dbReference>
<accession>A0ABV6NRQ2</accession>
<dbReference type="Pfam" id="PF17164">
    <property type="entry name" value="DUF5122"/>
    <property type="match status" value="6"/>
</dbReference>
<gene>
    <name evidence="1" type="ORF">ACFFHU_04180</name>
</gene>
<evidence type="ECO:0008006" key="3">
    <source>
        <dbReference type="Google" id="ProtNLM"/>
    </source>
</evidence>
<proteinExistence type="predicted"/>
<sequence>MTVAPDGGILLLGPTLLSRFTPDGRPDEAFGVAGAIPIDFAADGVSAARGLAVQPDGRILVTGYTRVGDQYDVAVARYLGDGTPDPDFGVGGLVSADFGGDSDQGQAVLVQPDGRIVVAGNAWMGSEPPGNDLAAARYAPDGTPDPGFGTGGKVSIDVAGRTDLAAAGLLQPDGRVVVIGRVADGGGDDPDLGLVRWTVDGRPDPTFGTAGVVRTNFGRPGWWQPAAAALQPDGRIVVVGRGDTAGAYAVTRLDPDGTPDLSFGVGGVVTTPLGAGDATARAVLVQPDGRIVVAGYANADPISTATVLRYLPDGTVDPDFARGGRAELAFFGAGGQVACLAAGPDGTLLVAGSAINVNAGVLALARLLP</sequence>
<organism evidence="1 2">
    <name type="scientific">Plantactinospora siamensis</name>
    <dbReference type="NCBI Taxonomy" id="555372"/>
    <lineage>
        <taxon>Bacteria</taxon>
        <taxon>Bacillati</taxon>
        <taxon>Actinomycetota</taxon>
        <taxon>Actinomycetes</taxon>
        <taxon>Micromonosporales</taxon>
        <taxon>Micromonosporaceae</taxon>
        <taxon>Plantactinospora</taxon>
    </lineage>
</organism>